<evidence type="ECO:0000256" key="1">
    <source>
        <dbReference type="ARBA" id="ARBA00004651"/>
    </source>
</evidence>
<dbReference type="GO" id="GO:0006824">
    <property type="term" value="P:cobalt ion transport"/>
    <property type="evidence" value="ECO:0007669"/>
    <property type="project" value="InterPro"/>
</dbReference>
<proteinExistence type="predicted"/>
<evidence type="ECO:0000313" key="8">
    <source>
        <dbReference type="Proteomes" id="UP000177230"/>
    </source>
</evidence>
<dbReference type="AlphaFoldDB" id="A0A1F5RHI4"/>
<evidence type="ECO:0000313" key="7">
    <source>
        <dbReference type="EMBL" id="OGF13910.1"/>
    </source>
</evidence>
<dbReference type="InterPro" id="IPR003339">
    <property type="entry name" value="ABC/ECF_trnsptr_transmembrane"/>
</dbReference>
<organism evidence="7 8">
    <name type="scientific">Candidatus Edwardsbacteria bacterium GWF2_54_11</name>
    <dbReference type="NCBI Taxonomy" id="1817851"/>
    <lineage>
        <taxon>Bacteria</taxon>
        <taxon>Candidatus Edwardsiibacteriota</taxon>
    </lineage>
</organism>
<keyword evidence="5 6" id="KW-0472">Membrane</keyword>
<keyword evidence="4 6" id="KW-1133">Transmembrane helix</keyword>
<sequence>MSNIINAIYNIRQFDELAGRDSFIHRLHPLAKLLSTLVYTVLLVSYDKYATIALLPLVFFPVFVAAAAKIPVDPLLKRLLYIEPMIVGIGLLNPLFDQGTVNYLGYTMSSGWLIFWSIFLKGTLAVTSALLLIATTGMDGVALSLRKLKVPRIFVLQMILTYRYISVLLEEAARTVQAYALRAFSSQGLKREVWGPLLGQILLRTVDRAQRVYDAMCLRGFRGEYHTGKGPGAGWIDIMYVSTWGAFFALSRMINLPLWLGNVMTGVSK</sequence>
<evidence type="ECO:0000256" key="6">
    <source>
        <dbReference type="SAM" id="Phobius"/>
    </source>
</evidence>
<dbReference type="InterPro" id="IPR012809">
    <property type="entry name" value="ECF_CbiQ"/>
</dbReference>
<feature type="transmembrane region" description="Helical" evidence="6">
    <location>
        <begin position="116"/>
        <end position="143"/>
    </location>
</feature>
<evidence type="ECO:0000256" key="5">
    <source>
        <dbReference type="ARBA" id="ARBA00023136"/>
    </source>
</evidence>
<feature type="transmembrane region" description="Helical" evidence="6">
    <location>
        <begin position="79"/>
        <end position="96"/>
    </location>
</feature>
<comment type="subcellular location">
    <subcellularLocation>
        <location evidence="1">Cell membrane</location>
        <topology evidence="1">Multi-pass membrane protein</topology>
    </subcellularLocation>
</comment>
<dbReference type="EMBL" id="MFFM01000011">
    <property type="protein sequence ID" value="OGF13910.1"/>
    <property type="molecule type" value="Genomic_DNA"/>
</dbReference>
<dbReference type="PANTHER" id="PTHR34857">
    <property type="entry name" value="SLL0384 PROTEIN"/>
    <property type="match status" value="1"/>
</dbReference>
<evidence type="ECO:0000256" key="3">
    <source>
        <dbReference type="ARBA" id="ARBA00022692"/>
    </source>
</evidence>
<keyword evidence="3 6" id="KW-0812">Transmembrane</keyword>
<dbReference type="CDD" id="cd16914">
    <property type="entry name" value="EcfT"/>
    <property type="match status" value="1"/>
</dbReference>
<comment type="caution">
    <text evidence="7">The sequence shown here is derived from an EMBL/GenBank/DDBJ whole genome shotgun (WGS) entry which is preliminary data.</text>
</comment>
<protein>
    <submittedName>
        <fullName evidence="7">Cobalt ECF transporter T component CbiQ</fullName>
    </submittedName>
</protein>
<evidence type="ECO:0000256" key="4">
    <source>
        <dbReference type="ARBA" id="ARBA00022989"/>
    </source>
</evidence>
<name>A0A1F5RHI4_9BACT</name>
<dbReference type="PANTHER" id="PTHR34857:SF2">
    <property type="entry name" value="SLL0384 PROTEIN"/>
    <property type="match status" value="1"/>
</dbReference>
<accession>A0A1F5RHI4</accession>
<dbReference type="GO" id="GO:0043190">
    <property type="term" value="C:ATP-binding cassette (ABC) transporter complex"/>
    <property type="evidence" value="ECO:0007669"/>
    <property type="project" value="InterPro"/>
</dbReference>
<feature type="transmembrane region" description="Helical" evidence="6">
    <location>
        <begin position="52"/>
        <end position="72"/>
    </location>
</feature>
<keyword evidence="2" id="KW-1003">Cell membrane</keyword>
<dbReference type="NCBIfam" id="TIGR02454">
    <property type="entry name" value="ECF_T_CbiQ"/>
    <property type="match status" value="1"/>
</dbReference>
<dbReference type="Proteomes" id="UP000177230">
    <property type="component" value="Unassembled WGS sequence"/>
</dbReference>
<gene>
    <name evidence="7" type="ORF">A2024_10735</name>
</gene>
<reference evidence="7 8" key="1">
    <citation type="journal article" date="2016" name="Nat. Commun.">
        <title>Thousands of microbial genomes shed light on interconnected biogeochemical processes in an aquifer system.</title>
        <authorList>
            <person name="Anantharaman K."/>
            <person name="Brown C.T."/>
            <person name="Hug L.A."/>
            <person name="Sharon I."/>
            <person name="Castelle C.J."/>
            <person name="Probst A.J."/>
            <person name="Thomas B.C."/>
            <person name="Singh A."/>
            <person name="Wilkins M.J."/>
            <person name="Karaoz U."/>
            <person name="Brodie E.L."/>
            <person name="Williams K.H."/>
            <person name="Hubbard S.S."/>
            <person name="Banfield J.F."/>
        </authorList>
    </citation>
    <scope>NUCLEOTIDE SEQUENCE [LARGE SCALE GENOMIC DNA]</scope>
</reference>
<evidence type="ECO:0000256" key="2">
    <source>
        <dbReference type="ARBA" id="ARBA00022475"/>
    </source>
</evidence>
<dbReference type="Pfam" id="PF02361">
    <property type="entry name" value="CbiQ"/>
    <property type="match status" value="1"/>
</dbReference>
<dbReference type="InterPro" id="IPR051611">
    <property type="entry name" value="ECF_transporter_component"/>
</dbReference>